<evidence type="ECO:0000256" key="3">
    <source>
        <dbReference type="ARBA" id="ARBA00023163"/>
    </source>
</evidence>
<evidence type="ECO:0000256" key="2">
    <source>
        <dbReference type="ARBA" id="ARBA00023125"/>
    </source>
</evidence>
<organism evidence="5 6">
    <name type="scientific">Vibrio mangrovi</name>
    <dbReference type="NCBI Taxonomy" id="474394"/>
    <lineage>
        <taxon>Bacteria</taxon>
        <taxon>Pseudomonadati</taxon>
        <taxon>Pseudomonadota</taxon>
        <taxon>Gammaproteobacteria</taxon>
        <taxon>Vibrionales</taxon>
        <taxon>Vibrionaceae</taxon>
        <taxon>Vibrio</taxon>
    </lineage>
</organism>
<accession>A0ABU4I9Z2</accession>
<dbReference type="Gene3D" id="1.10.10.60">
    <property type="entry name" value="Homeodomain-like"/>
    <property type="match status" value="1"/>
</dbReference>
<dbReference type="Pfam" id="PF06719">
    <property type="entry name" value="AraC_N"/>
    <property type="match status" value="1"/>
</dbReference>
<evidence type="ECO:0000259" key="4">
    <source>
        <dbReference type="PROSITE" id="PS01124"/>
    </source>
</evidence>
<dbReference type="InterPro" id="IPR009057">
    <property type="entry name" value="Homeodomain-like_sf"/>
</dbReference>
<reference evidence="5 6" key="1">
    <citation type="submission" date="2023-11" db="EMBL/GenBank/DDBJ databases">
        <title>Plant-associative lifestyle of Vibrio porteresiae and its evolutionary dynamics.</title>
        <authorList>
            <person name="Rameshkumar N."/>
            <person name="Kirti K."/>
        </authorList>
    </citation>
    <scope>NUCLEOTIDE SEQUENCE [LARGE SCALE GENOMIC DNA]</scope>
    <source>
        <strain evidence="5 6">MSSRF38</strain>
    </source>
</reference>
<dbReference type="Proteomes" id="UP001283366">
    <property type="component" value="Unassembled WGS sequence"/>
</dbReference>
<name>A0ABU4I9Z2_9VIBR</name>
<dbReference type="Pfam" id="PF12833">
    <property type="entry name" value="HTH_18"/>
    <property type="match status" value="1"/>
</dbReference>
<dbReference type="InterPro" id="IPR018062">
    <property type="entry name" value="HTH_AraC-typ_CS"/>
</dbReference>
<feature type="domain" description="HTH araC/xylS-type" evidence="4">
    <location>
        <begin position="202"/>
        <end position="299"/>
    </location>
</feature>
<comment type="caution">
    <text evidence="5">The sequence shown here is derived from an EMBL/GenBank/DDBJ whole genome shotgun (WGS) entry which is preliminary data.</text>
</comment>
<dbReference type="PROSITE" id="PS01124">
    <property type="entry name" value="HTH_ARAC_FAMILY_2"/>
    <property type="match status" value="1"/>
</dbReference>
<protein>
    <submittedName>
        <fullName evidence="5">AraC family transcriptional regulator</fullName>
    </submittedName>
</protein>
<keyword evidence="1" id="KW-0805">Transcription regulation</keyword>
<keyword evidence="3" id="KW-0804">Transcription</keyword>
<proteinExistence type="predicted"/>
<dbReference type="PROSITE" id="PS00041">
    <property type="entry name" value="HTH_ARAC_FAMILY_1"/>
    <property type="match status" value="1"/>
</dbReference>
<dbReference type="SMART" id="SM00342">
    <property type="entry name" value="HTH_ARAC"/>
    <property type="match status" value="1"/>
</dbReference>
<dbReference type="InterPro" id="IPR020449">
    <property type="entry name" value="Tscrpt_reg_AraC-type_HTH"/>
</dbReference>
<dbReference type="SUPFAM" id="SSF46689">
    <property type="entry name" value="Homeodomain-like"/>
    <property type="match status" value="2"/>
</dbReference>
<dbReference type="PANTHER" id="PTHR43436">
    <property type="entry name" value="ARAC-FAMILY TRANSCRIPTIONAL REGULATOR"/>
    <property type="match status" value="1"/>
</dbReference>
<sequence length="300" mass="34136">MVENSWMGQAMTEMTGKLAEKLMCLIDRDGLYPTSMKSLSFFKVSAPTHCDSNIYKPSFIVTLQGLKSLYLYGTQQTFSPGESLITSIDIPIQSYIVEASIQQPYLCAIFELNMSMVAQLMSELDSGSQRHCSESKGVMIVPVSDTLIDVMKRMVDLLDNPNDIPVLYPMLEREMIYRLLMGEHGEMLRQLCTFDSSSNKVMRAIQYLNENYKKTVRVDSLASRVNMSVSSLHQHFKAVTLLTPLQYQKQLRLYEARKMIMQGMEISSAAFQVGYESASHFSRDYNRTFGTSPSRDREAH</sequence>
<dbReference type="InterPro" id="IPR009594">
    <property type="entry name" value="Tscrpt_reg_HTH_AraC_N"/>
</dbReference>
<dbReference type="PRINTS" id="PR00032">
    <property type="entry name" value="HTHARAC"/>
</dbReference>
<evidence type="ECO:0000256" key="1">
    <source>
        <dbReference type="ARBA" id="ARBA00023015"/>
    </source>
</evidence>
<evidence type="ECO:0000313" key="5">
    <source>
        <dbReference type="EMBL" id="MDW6004785.1"/>
    </source>
</evidence>
<dbReference type="PANTHER" id="PTHR43436:SF1">
    <property type="entry name" value="TRANSCRIPTIONAL REGULATORY PROTEIN"/>
    <property type="match status" value="1"/>
</dbReference>
<keyword evidence="2" id="KW-0238">DNA-binding</keyword>
<dbReference type="EMBL" id="JAWRCO010000002">
    <property type="protein sequence ID" value="MDW6004785.1"/>
    <property type="molecule type" value="Genomic_DNA"/>
</dbReference>
<dbReference type="RefSeq" id="WP_087481104.1">
    <property type="nucleotide sequence ID" value="NZ_AP024884.1"/>
</dbReference>
<evidence type="ECO:0000313" key="6">
    <source>
        <dbReference type="Proteomes" id="UP001283366"/>
    </source>
</evidence>
<keyword evidence="6" id="KW-1185">Reference proteome</keyword>
<gene>
    <name evidence="5" type="ORF">SBX37_18155</name>
</gene>
<dbReference type="InterPro" id="IPR018060">
    <property type="entry name" value="HTH_AraC"/>
</dbReference>